<evidence type="ECO:0000256" key="7">
    <source>
        <dbReference type="SAM" id="Phobius"/>
    </source>
</evidence>
<evidence type="ECO:0000259" key="9">
    <source>
        <dbReference type="Pfam" id="PF13567"/>
    </source>
</evidence>
<evidence type="ECO:0000256" key="6">
    <source>
        <dbReference type="SAM" id="MobiDB-lite"/>
    </source>
</evidence>
<comment type="subcellular location">
    <subcellularLocation>
        <location evidence="1">Cell membrane</location>
        <topology evidence="1">Multi-pass membrane protein</topology>
    </subcellularLocation>
</comment>
<dbReference type="Pfam" id="PF03772">
    <property type="entry name" value="Competence"/>
    <property type="match status" value="1"/>
</dbReference>
<dbReference type="InterPro" id="IPR025405">
    <property type="entry name" value="DUF4131"/>
</dbReference>
<keyword evidence="5 7" id="KW-0472">Membrane</keyword>
<dbReference type="InterPro" id="IPR052159">
    <property type="entry name" value="Competence_DNA_uptake"/>
</dbReference>
<keyword evidence="2" id="KW-1003">Cell membrane</keyword>
<sequence>MITWATYPFVRYTSALIGGIVTYLYWGDAWPDIWPYAALFALLAVPLLWWAARQSRPAYADLVGVGTLLLLVVLGAAITQRSIAARRADHLFRYGTRIEAYKAVVDEATVVRAKTFATTIDVEQVRVAGRWHSATGKVRISLPRDSGVAEPRYGQIWLIRGHPDPSKPPLNPGEFDYRRYLEYRQVYHQQYVHPDQYHILGVAPNNVFIAIGMRSSAVLDGVFRHYIREQREYAIASALVLGKQDEVDHETKQAYTATGTTHIMAVSGLQVGLLFTAMTWLLQRLFGRARNFHRWGPLLGLAVIWSYAVLTGLSASVMRATVMFTLITFGQMSERQTNIFNTLACAAFLLLLWNPFYLTDVGFQLSFLAVLSIVYLQPKIVAWLNVKAWFGARRRPWQPRPLQWWWRANGWLWDFVWQATALSLAAQVATCSLSLYYFHQFPLSFLFANLIAVPISTIAVYVGLVLLLAWGLTTAVATLLPAAVGAVLDWLPRAIAWLFEWMVWCFNSVIFWISSTFDSWVIREIHVSALQTALIFGLIGTFLVWTGTKRLAWMRWLTVLAACYGGSRVLEARQVAKEEEFIVYSIPRRSAIGFWQGAAAEFITPDSIPLNETERTYRLLPGIIQRQARRTRYCPGWLGCTVPVRRLADADSANEKLWQKPGPVVLAQWRGLRLGFVSNSISSATQPTPLDVLVLRRNARVKPETIAAVFGPRVRVVFDSSCKIWYVARLDSALKANGLRTWDVTERGAFRLRPGNPDHESDRIGQQGALAASGRALDDAAAASGEQISPPAANLR</sequence>
<gene>
    <name evidence="10" type="ORF">Q5H93_22010</name>
</gene>
<dbReference type="NCBIfam" id="TIGR00360">
    <property type="entry name" value="ComEC_N-term"/>
    <property type="match status" value="1"/>
</dbReference>
<accession>A0ABT9BGQ3</accession>
<feature type="transmembrane region" description="Helical" evidence="7">
    <location>
        <begin position="33"/>
        <end position="52"/>
    </location>
</feature>
<feature type="transmembrane region" description="Helical" evidence="7">
    <location>
        <begin position="302"/>
        <end position="327"/>
    </location>
</feature>
<feature type="transmembrane region" description="Helical" evidence="7">
    <location>
        <begin position="494"/>
        <end position="513"/>
    </location>
</feature>
<evidence type="ECO:0000256" key="3">
    <source>
        <dbReference type="ARBA" id="ARBA00022692"/>
    </source>
</evidence>
<keyword evidence="11" id="KW-1185">Reference proteome</keyword>
<comment type="caution">
    <text evidence="10">The sequence shown here is derived from an EMBL/GenBank/DDBJ whole genome shotgun (WGS) entry which is preliminary data.</text>
</comment>
<evidence type="ECO:0000313" key="11">
    <source>
        <dbReference type="Proteomes" id="UP001176429"/>
    </source>
</evidence>
<evidence type="ECO:0000256" key="5">
    <source>
        <dbReference type="ARBA" id="ARBA00023136"/>
    </source>
</evidence>
<feature type="domain" description="ComEC/Rec2-related protein" evidence="8">
    <location>
        <begin position="239"/>
        <end position="501"/>
    </location>
</feature>
<organism evidence="10 11">
    <name type="scientific">Hymenobacter aranciens</name>
    <dbReference type="NCBI Taxonomy" id="3063996"/>
    <lineage>
        <taxon>Bacteria</taxon>
        <taxon>Pseudomonadati</taxon>
        <taxon>Bacteroidota</taxon>
        <taxon>Cytophagia</taxon>
        <taxon>Cytophagales</taxon>
        <taxon>Hymenobacteraceae</taxon>
        <taxon>Hymenobacter</taxon>
    </lineage>
</organism>
<evidence type="ECO:0000256" key="2">
    <source>
        <dbReference type="ARBA" id="ARBA00022475"/>
    </source>
</evidence>
<evidence type="ECO:0000313" key="10">
    <source>
        <dbReference type="EMBL" id="MDO7877432.1"/>
    </source>
</evidence>
<dbReference type="InterPro" id="IPR004477">
    <property type="entry name" value="ComEC_N"/>
</dbReference>
<evidence type="ECO:0000256" key="4">
    <source>
        <dbReference type="ARBA" id="ARBA00022989"/>
    </source>
</evidence>
<keyword evidence="4 7" id="KW-1133">Transmembrane helix</keyword>
<feature type="transmembrane region" description="Helical" evidence="7">
    <location>
        <begin position="525"/>
        <end position="545"/>
    </location>
</feature>
<name>A0ABT9BGQ3_9BACT</name>
<reference evidence="10" key="1">
    <citation type="submission" date="2023-07" db="EMBL/GenBank/DDBJ databases">
        <authorList>
            <person name="Kim M.K."/>
        </authorList>
    </citation>
    <scope>NUCLEOTIDE SEQUENCE</scope>
    <source>
        <strain evidence="10">ASUV-10-1</strain>
    </source>
</reference>
<keyword evidence="3 7" id="KW-0812">Transmembrane</keyword>
<feature type="transmembrane region" description="Helical" evidence="7">
    <location>
        <begin position="411"/>
        <end position="438"/>
    </location>
</feature>
<feature type="transmembrane region" description="Helical" evidence="7">
    <location>
        <begin position="262"/>
        <end position="282"/>
    </location>
</feature>
<dbReference type="PANTHER" id="PTHR30619">
    <property type="entry name" value="DNA INTERNALIZATION/COMPETENCE PROTEIN COMEC/REC2"/>
    <property type="match status" value="1"/>
</dbReference>
<proteinExistence type="predicted"/>
<dbReference type="PANTHER" id="PTHR30619:SF1">
    <property type="entry name" value="RECOMBINATION PROTEIN 2"/>
    <property type="match status" value="1"/>
</dbReference>
<dbReference type="Pfam" id="PF13567">
    <property type="entry name" value="DUF4131"/>
    <property type="match status" value="1"/>
</dbReference>
<feature type="region of interest" description="Disordered" evidence="6">
    <location>
        <begin position="751"/>
        <end position="796"/>
    </location>
</feature>
<protein>
    <submittedName>
        <fullName evidence="10">ComEC/Rec2 family competence protein</fullName>
    </submittedName>
</protein>
<feature type="transmembrane region" description="Helical" evidence="7">
    <location>
        <begin position="58"/>
        <end position="78"/>
    </location>
</feature>
<dbReference type="RefSeq" id="WP_305008860.1">
    <property type="nucleotide sequence ID" value="NZ_JAUQSY010000019.1"/>
</dbReference>
<feature type="transmembrane region" description="Helical" evidence="7">
    <location>
        <begin position="458"/>
        <end position="482"/>
    </location>
</feature>
<dbReference type="EMBL" id="JAUQSY010000019">
    <property type="protein sequence ID" value="MDO7877432.1"/>
    <property type="molecule type" value="Genomic_DNA"/>
</dbReference>
<feature type="compositionally biased region" description="Low complexity" evidence="6">
    <location>
        <begin position="768"/>
        <end position="784"/>
    </location>
</feature>
<evidence type="ECO:0000256" key="1">
    <source>
        <dbReference type="ARBA" id="ARBA00004651"/>
    </source>
</evidence>
<feature type="domain" description="DUF4131" evidence="9">
    <location>
        <begin position="34"/>
        <end position="194"/>
    </location>
</feature>
<feature type="transmembrane region" description="Helical" evidence="7">
    <location>
        <begin position="339"/>
        <end position="357"/>
    </location>
</feature>
<feature type="transmembrane region" description="Helical" evidence="7">
    <location>
        <begin position="6"/>
        <end position="26"/>
    </location>
</feature>
<dbReference type="Proteomes" id="UP001176429">
    <property type="component" value="Unassembled WGS sequence"/>
</dbReference>
<evidence type="ECO:0000259" key="8">
    <source>
        <dbReference type="Pfam" id="PF03772"/>
    </source>
</evidence>